<evidence type="ECO:0000256" key="1">
    <source>
        <dbReference type="ARBA" id="ARBA00022988"/>
    </source>
</evidence>
<dbReference type="OrthoDB" id="9798772at2"/>
<dbReference type="PANTHER" id="PTHR33620">
    <property type="entry name" value="UREASE ACCESSORY PROTEIN F"/>
    <property type="match status" value="1"/>
</dbReference>
<dbReference type="HAMAP" id="MF_01385">
    <property type="entry name" value="UreF"/>
    <property type="match status" value="1"/>
</dbReference>
<comment type="caution">
    <text evidence="4">The sequence shown here is derived from an EMBL/GenBank/DDBJ whole genome shotgun (WGS) entry which is preliminary data.</text>
</comment>
<organism evidence="4 5">
    <name type="scientific">Aliishimia ponticola</name>
    <dbReference type="NCBI Taxonomy" id="2499833"/>
    <lineage>
        <taxon>Bacteria</taxon>
        <taxon>Pseudomonadati</taxon>
        <taxon>Pseudomonadota</taxon>
        <taxon>Alphaproteobacteria</taxon>
        <taxon>Rhodobacterales</taxon>
        <taxon>Paracoccaceae</taxon>
        <taxon>Aliishimia</taxon>
    </lineage>
</organism>
<evidence type="ECO:0000256" key="3">
    <source>
        <dbReference type="HAMAP-Rule" id="MF_01385"/>
    </source>
</evidence>
<dbReference type="InterPro" id="IPR038277">
    <property type="entry name" value="UreF_sf"/>
</dbReference>
<dbReference type="InterPro" id="IPR002639">
    <property type="entry name" value="UreF"/>
</dbReference>
<dbReference type="AlphaFoldDB" id="A0A4V3XK80"/>
<dbReference type="PANTHER" id="PTHR33620:SF1">
    <property type="entry name" value="UREASE ACCESSORY PROTEIN F"/>
    <property type="match status" value="1"/>
</dbReference>
<comment type="function">
    <text evidence="3">Required for maturation of urease via the functional incorporation of the urease nickel metallocenter.</text>
</comment>
<accession>A0A4V3XK80</accession>
<keyword evidence="3" id="KW-0963">Cytoplasm</keyword>
<dbReference type="RefSeq" id="WP_136463403.1">
    <property type="nucleotide sequence ID" value="NZ_SRKY01000003.1"/>
</dbReference>
<comment type="similarity">
    <text evidence="3">Belongs to the UreF family.</text>
</comment>
<dbReference type="EMBL" id="SRKY01000003">
    <property type="protein sequence ID" value="THH35933.1"/>
    <property type="molecule type" value="Genomic_DNA"/>
</dbReference>
<gene>
    <name evidence="3" type="primary">ureF</name>
    <name evidence="4" type="ORF">E4Z66_12765</name>
</gene>
<evidence type="ECO:0000313" key="4">
    <source>
        <dbReference type="EMBL" id="THH35933.1"/>
    </source>
</evidence>
<keyword evidence="1 3" id="KW-0996">Nickel insertion</keyword>
<keyword evidence="5" id="KW-1185">Reference proteome</keyword>
<sequence>MTPGTDPALVLAQWFSPGFPIGAFAYSHGLEWLIESGDLATAQDLQDWIEVLLRDGTGKNDAIFVASAYDAETEDQMQMLDDLCRAYCSGLGRRVETVEQGGAFARTLRDMGAAEVPDMCYPVAVGRAARLAGLPLGLTIRFYLHAFAANLISAAVRRVPLGQVEGQRVLAALAPVIEGLSRAVPDLDLPDLGTTSFAAEIAGMAHETLYSKTFRT</sequence>
<name>A0A4V3XK80_9RHOB</name>
<dbReference type="GO" id="GO:0016151">
    <property type="term" value="F:nickel cation binding"/>
    <property type="evidence" value="ECO:0007669"/>
    <property type="project" value="UniProtKB-UniRule"/>
</dbReference>
<protein>
    <recommendedName>
        <fullName evidence="3">Urease accessory protein UreF</fullName>
    </recommendedName>
</protein>
<proteinExistence type="inferred from homology"/>
<reference evidence="4 5" key="1">
    <citation type="submission" date="2019-04" db="EMBL/GenBank/DDBJ databases">
        <title>Shimia ponticola sp. nov., isolated from seawater.</title>
        <authorList>
            <person name="Kim Y.-O."/>
            <person name="Yoon J.-H."/>
        </authorList>
    </citation>
    <scope>NUCLEOTIDE SEQUENCE [LARGE SCALE GENOMIC DNA]</scope>
    <source>
        <strain evidence="4 5">MYP11</strain>
    </source>
</reference>
<dbReference type="PIRSF" id="PIRSF009467">
    <property type="entry name" value="Ureas_acces_UreF"/>
    <property type="match status" value="1"/>
</dbReference>
<dbReference type="Gene3D" id="1.10.4190.10">
    <property type="entry name" value="Urease accessory protein UreF"/>
    <property type="match status" value="1"/>
</dbReference>
<comment type="subunit">
    <text evidence="3">UreD, UreF and UreG form a complex that acts as a GTP-hydrolysis-dependent molecular chaperone, activating the urease apoprotein by helping to assemble the nickel containing metallocenter of UreC. The UreE protein probably delivers the nickel.</text>
</comment>
<evidence type="ECO:0000313" key="5">
    <source>
        <dbReference type="Proteomes" id="UP000306602"/>
    </source>
</evidence>
<comment type="subcellular location">
    <subcellularLocation>
        <location evidence="3">Cytoplasm</location>
    </subcellularLocation>
</comment>
<keyword evidence="2 3" id="KW-0143">Chaperone</keyword>
<dbReference type="Pfam" id="PF01730">
    <property type="entry name" value="UreF"/>
    <property type="match status" value="1"/>
</dbReference>
<dbReference type="GO" id="GO:0005737">
    <property type="term" value="C:cytoplasm"/>
    <property type="evidence" value="ECO:0007669"/>
    <property type="project" value="UniProtKB-SubCell"/>
</dbReference>
<evidence type="ECO:0000256" key="2">
    <source>
        <dbReference type="ARBA" id="ARBA00023186"/>
    </source>
</evidence>
<dbReference type="Proteomes" id="UP000306602">
    <property type="component" value="Unassembled WGS sequence"/>
</dbReference>